<keyword evidence="4" id="KW-0597">Phosphoprotein</keyword>
<dbReference type="GO" id="GO:0015631">
    <property type="term" value="F:tubulin binding"/>
    <property type="evidence" value="ECO:0007669"/>
    <property type="project" value="TreeGrafter"/>
</dbReference>
<proteinExistence type="inferred from homology"/>
<keyword evidence="6 8" id="KW-0175">Coiled coil</keyword>
<dbReference type="InterPro" id="IPR030514">
    <property type="entry name" value="Stathmin_CS"/>
</dbReference>
<evidence type="ECO:0000256" key="5">
    <source>
        <dbReference type="ARBA" id="ARBA00022701"/>
    </source>
</evidence>
<evidence type="ECO:0000313" key="10">
    <source>
        <dbReference type="EMBL" id="SBP65664.1"/>
    </source>
</evidence>
<feature type="coiled-coil region" evidence="8">
    <location>
        <begin position="48"/>
        <end position="144"/>
    </location>
</feature>
<dbReference type="Gene3D" id="6.10.280.30">
    <property type="match status" value="1"/>
</dbReference>
<dbReference type="GO" id="GO:0031175">
    <property type="term" value="P:neuron projection development"/>
    <property type="evidence" value="ECO:0007669"/>
    <property type="project" value="TreeGrafter"/>
</dbReference>
<dbReference type="SUPFAM" id="SSF101494">
    <property type="entry name" value="Stathmin"/>
    <property type="match status" value="1"/>
</dbReference>
<reference evidence="10" key="2">
    <citation type="submission" date="2016-06" db="EMBL/GenBank/DDBJ databases">
        <title>The genome of a short-lived fish provides insights into sex chromosome evolution and the genetic control of aging.</title>
        <authorList>
            <person name="Reichwald K."/>
            <person name="Felder M."/>
            <person name="Petzold A."/>
            <person name="Koch P."/>
            <person name="Groth M."/>
            <person name="Platzer M."/>
        </authorList>
    </citation>
    <scope>NUCLEOTIDE SEQUENCE</scope>
    <source>
        <tissue evidence="10">Brain</tissue>
    </source>
</reference>
<reference evidence="10" key="1">
    <citation type="submission" date="2016-05" db="EMBL/GenBank/DDBJ databases">
        <authorList>
            <person name="Lavstsen T."/>
            <person name="Jespersen J.S."/>
        </authorList>
    </citation>
    <scope>NUCLEOTIDE SEQUENCE</scope>
    <source>
        <tissue evidence="10">Brain</tissue>
    </source>
</reference>
<keyword evidence="3" id="KW-0963">Cytoplasm</keyword>
<keyword evidence="7" id="KW-0206">Cytoskeleton</keyword>
<dbReference type="GO" id="GO:0007019">
    <property type="term" value="P:microtubule depolymerization"/>
    <property type="evidence" value="ECO:0007669"/>
    <property type="project" value="TreeGrafter"/>
</dbReference>
<name>A0A1A8BEK7_NOTKA</name>
<dbReference type="PROSITE" id="PS00563">
    <property type="entry name" value="STATHMIN_1"/>
    <property type="match status" value="1"/>
</dbReference>
<dbReference type="InterPro" id="IPR036002">
    <property type="entry name" value="Stathmin_sf"/>
</dbReference>
<evidence type="ECO:0000256" key="1">
    <source>
        <dbReference type="ARBA" id="ARBA00004245"/>
    </source>
</evidence>
<gene>
    <name evidence="10" type="primary">STMN1B</name>
</gene>
<accession>A0A1A8BEK7</accession>
<comment type="similarity">
    <text evidence="2">Belongs to the stathmin family.</text>
</comment>
<dbReference type="GO" id="GO:0005737">
    <property type="term" value="C:cytoplasm"/>
    <property type="evidence" value="ECO:0007669"/>
    <property type="project" value="TreeGrafter"/>
</dbReference>
<feature type="region of interest" description="Disordered" evidence="9">
    <location>
        <begin position="26"/>
        <end position="47"/>
    </location>
</feature>
<keyword evidence="5" id="KW-0493">Microtubule</keyword>
<dbReference type="PANTHER" id="PTHR10104:SF5">
    <property type="entry name" value="STATHMIN"/>
    <property type="match status" value="1"/>
</dbReference>
<evidence type="ECO:0000256" key="9">
    <source>
        <dbReference type="SAM" id="MobiDB-lite"/>
    </source>
</evidence>
<feature type="non-terminal residue" evidence="10">
    <location>
        <position position="277"/>
    </location>
</feature>
<evidence type="ECO:0000256" key="4">
    <source>
        <dbReference type="ARBA" id="ARBA00022553"/>
    </source>
</evidence>
<dbReference type="GO" id="GO:0031110">
    <property type="term" value="P:regulation of microtubule polymerization or depolymerization"/>
    <property type="evidence" value="ECO:0007669"/>
    <property type="project" value="InterPro"/>
</dbReference>
<dbReference type="InterPro" id="IPR000956">
    <property type="entry name" value="Stathmin_fam"/>
</dbReference>
<evidence type="ECO:0000256" key="7">
    <source>
        <dbReference type="ARBA" id="ARBA00023212"/>
    </source>
</evidence>
<evidence type="ECO:0000256" key="3">
    <source>
        <dbReference type="ARBA" id="ARBA00022490"/>
    </source>
</evidence>
<dbReference type="Pfam" id="PF00836">
    <property type="entry name" value="Stathmin"/>
    <property type="match status" value="1"/>
</dbReference>
<dbReference type="PRINTS" id="PR00345">
    <property type="entry name" value="STATHMIN"/>
</dbReference>
<evidence type="ECO:0000256" key="2">
    <source>
        <dbReference type="ARBA" id="ARBA00006959"/>
    </source>
</evidence>
<evidence type="ECO:0000256" key="6">
    <source>
        <dbReference type="ARBA" id="ARBA00023054"/>
    </source>
</evidence>
<sequence>MASAEDIQVKELDKRASGQAFEVILGAPAPDSKGEFPLSPPKKKDVSLEEIQRKLDAAEERRKNHEAEVLKHLAEKREHEKEVLQKAMEENNNFSKMAEEKLQLKMEQIQENRQAFLAAMMERLQEKEKHAQEVRRNKEQREELLPTFLPTICGKSARSVACEDCKPPPPHIHSCEIGSDCTAGEHYSIKQASSSSSLPSVFISPLTRSSQPRHRAQEELGTFLTDDDDDDETKSLSWLVTIKPTEVYLSVLKDADRNVTRGAESGTPLIAHAQLAR</sequence>
<dbReference type="PANTHER" id="PTHR10104">
    <property type="entry name" value="STATHMIN"/>
    <property type="match status" value="1"/>
</dbReference>
<dbReference type="EMBL" id="HADZ01001723">
    <property type="protein sequence ID" value="SBP65664.1"/>
    <property type="molecule type" value="Transcribed_RNA"/>
</dbReference>
<evidence type="ECO:0000256" key="8">
    <source>
        <dbReference type="SAM" id="Coils"/>
    </source>
</evidence>
<organism evidence="10">
    <name type="scientific">Nothobranchius kadleci</name>
    <name type="common">African annual killifish</name>
    <dbReference type="NCBI Taxonomy" id="1051664"/>
    <lineage>
        <taxon>Eukaryota</taxon>
        <taxon>Metazoa</taxon>
        <taxon>Chordata</taxon>
        <taxon>Craniata</taxon>
        <taxon>Vertebrata</taxon>
        <taxon>Euteleostomi</taxon>
        <taxon>Actinopterygii</taxon>
        <taxon>Neopterygii</taxon>
        <taxon>Teleostei</taxon>
        <taxon>Neoteleostei</taxon>
        <taxon>Acanthomorphata</taxon>
        <taxon>Ovalentaria</taxon>
        <taxon>Atherinomorphae</taxon>
        <taxon>Cyprinodontiformes</taxon>
        <taxon>Nothobranchiidae</taxon>
        <taxon>Nothobranchius</taxon>
    </lineage>
</organism>
<protein>
    <submittedName>
        <fullName evidence="10">Stathmin 1b</fullName>
    </submittedName>
</protein>
<dbReference type="GO" id="GO:0005874">
    <property type="term" value="C:microtubule"/>
    <property type="evidence" value="ECO:0007669"/>
    <property type="project" value="UniProtKB-KW"/>
</dbReference>
<comment type="subcellular location">
    <subcellularLocation>
        <location evidence="1">Cytoplasm</location>
        <location evidence="1">Cytoskeleton</location>
    </subcellularLocation>
</comment>
<dbReference type="PROSITE" id="PS51663">
    <property type="entry name" value="STATHMIN_3"/>
    <property type="match status" value="1"/>
</dbReference>
<dbReference type="GO" id="GO:0043005">
    <property type="term" value="C:neuron projection"/>
    <property type="evidence" value="ECO:0007669"/>
    <property type="project" value="TreeGrafter"/>
</dbReference>
<dbReference type="PROSITE" id="PS01041">
    <property type="entry name" value="STATHMIN_2"/>
    <property type="match status" value="1"/>
</dbReference>
<dbReference type="AlphaFoldDB" id="A0A1A8BEK7"/>